<proteinExistence type="predicted"/>
<organism evidence="1 2">
    <name type="scientific">Xanthoceras sorbifolium</name>
    <dbReference type="NCBI Taxonomy" id="99658"/>
    <lineage>
        <taxon>Eukaryota</taxon>
        <taxon>Viridiplantae</taxon>
        <taxon>Streptophyta</taxon>
        <taxon>Embryophyta</taxon>
        <taxon>Tracheophyta</taxon>
        <taxon>Spermatophyta</taxon>
        <taxon>Magnoliopsida</taxon>
        <taxon>eudicotyledons</taxon>
        <taxon>Gunneridae</taxon>
        <taxon>Pentapetalae</taxon>
        <taxon>rosids</taxon>
        <taxon>malvids</taxon>
        <taxon>Sapindales</taxon>
        <taxon>Sapindaceae</taxon>
        <taxon>Xanthoceroideae</taxon>
        <taxon>Xanthoceras</taxon>
    </lineage>
</organism>
<accession>A0ABQ8I9U9</accession>
<sequence length="144" mass="16766">MEGLIPMVFKAIKKNRTRRQYECLSSDASRSYNIADFYVNGQNHVYMNTHSAEKVEERYSHHQRHKSVGDLYVGGSPPLVQKKLVRFRSQRMFSCITVFRDDTVSWFKGCICFLEPEAMICNIKNVSRGPTLRECQQNPLQVRS</sequence>
<name>A0ABQ8I9U9_9ROSI</name>
<protein>
    <submittedName>
        <fullName evidence="1">Uncharacterized protein</fullName>
    </submittedName>
</protein>
<dbReference type="Proteomes" id="UP000827721">
    <property type="component" value="Unassembled WGS sequence"/>
</dbReference>
<dbReference type="PANTHER" id="PTHR35485:SF4">
    <property type="entry name" value="EXPRESSED PROTEIN"/>
    <property type="match status" value="1"/>
</dbReference>
<dbReference type="EMBL" id="JAFEMO010000003">
    <property type="protein sequence ID" value="KAH7573424.1"/>
    <property type="molecule type" value="Genomic_DNA"/>
</dbReference>
<gene>
    <name evidence="1" type="ORF">JRO89_XS03G0146500</name>
</gene>
<comment type="caution">
    <text evidence="1">The sequence shown here is derived from an EMBL/GenBank/DDBJ whole genome shotgun (WGS) entry which is preliminary data.</text>
</comment>
<keyword evidence="2" id="KW-1185">Reference proteome</keyword>
<reference evidence="1 2" key="1">
    <citation type="submission" date="2021-02" db="EMBL/GenBank/DDBJ databases">
        <title>Plant Genome Project.</title>
        <authorList>
            <person name="Zhang R.-G."/>
        </authorList>
    </citation>
    <scope>NUCLEOTIDE SEQUENCE [LARGE SCALE GENOMIC DNA]</scope>
    <source>
        <tissue evidence="1">Leaves</tissue>
    </source>
</reference>
<evidence type="ECO:0000313" key="1">
    <source>
        <dbReference type="EMBL" id="KAH7573424.1"/>
    </source>
</evidence>
<evidence type="ECO:0000313" key="2">
    <source>
        <dbReference type="Proteomes" id="UP000827721"/>
    </source>
</evidence>
<dbReference type="PANTHER" id="PTHR35485">
    <property type="entry name" value="OS01G0888900 PROTEIN"/>
    <property type="match status" value="1"/>
</dbReference>